<evidence type="ECO:0000313" key="12">
    <source>
        <dbReference type="Proteomes" id="UP000714915"/>
    </source>
</evidence>
<sequence>MKLLHSQLKKYIPSLKITPSEVADIFTEIGYMKDGAIEEVIFGGNKDYFTDLEVRQNRPDCFGVHGLAREISAYQNLDFVQTDYTIDDSNSTYELPIKVKNPDAVKRIMAVKLENVNVTESPDWLREYLALYEINSVNNLVDLTNYVMLETGHPSHAFDADISGDGLTWEINPSYKQMTSLDGTEIELAEEALVVSDGKQPLALAGLVGGDKAAMSMDTKNVIVEMAVYEGGLIRRNSREMKVFTEASSRLEKFMDPASIDGAFAMLITLILDLCNASIASKVYDNYLQKEDENIISIDLNKASQIAGVEIDHKDAIESLIRLGFDFRENNDPILKVVKPINRLDIECEEDVYEEIIRMHGYYSLPTDKLAIQVVKDVTPKRLKVIDEIKNHLIANGFDEVRTWVLVDTDSNTKANYSENVAINVQNSINDEVPTLRQNLTSGLLKQVQTYEKKFIPDIRIFEVGKVFHNVNSLFKENYSLGICISGENSFNESEAQLKNLLASFGFENIELTEAKIVPAFAHPKSCFDIVINGVHTGILYKSNETETSSCSYAEINLDILSNENEETDSTIELTGKLVTLDSNITIQNTENINKVIENTINDDIKTNLWSYEVIDEFVEGQQIKYTVRFIYFNLSDQEAKTMHEKVFS</sequence>
<keyword evidence="9" id="KW-0030">Aminoacyl-tRNA synthetase</keyword>
<protein>
    <recommendedName>
        <fullName evidence="2">phenylalanine--tRNA ligase</fullName>
        <ecNumber evidence="2">6.1.1.20</ecNumber>
    </recommendedName>
</protein>
<keyword evidence="5" id="KW-0547">Nucleotide-binding</keyword>
<name>A0A955RLR4_9BACT</name>
<dbReference type="InterPro" id="IPR009061">
    <property type="entry name" value="DNA-bd_dom_put_sf"/>
</dbReference>
<dbReference type="GO" id="GO:0003723">
    <property type="term" value="F:RNA binding"/>
    <property type="evidence" value="ECO:0007669"/>
    <property type="project" value="InterPro"/>
</dbReference>
<dbReference type="Pfam" id="PF03483">
    <property type="entry name" value="B3_4"/>
    <property type="match status" value="1"/>
</dbReference>
<evidence type="ECO:0000256" key="6">
    <source>
        <dbReference type="ARBA" id="ARBA00022840"/>
    </source>
</evidence>
<dbReference type="PANTHER" id="PTHR10947">
    <property type="entry name" value="PHENYLALANYL-TRNA SYNTHETASE BETA CHAIN AND LEUCINE-RICH REPEAT-CONTAINING PROTEIN 47"/>
    <property type="match status" value="1"/>
</dbReference>
<evidence type="ECO:0000256" key="8">
    <source>
        <dbReference type="ARBA" id="ARBA00022917"/>
    </source>
</evidence>
<reference evidence="11" key="1">
    <citation type="submission" date="2020-04" db="EMBL/GenBank/DDBJ databases">
        <authorList>
            <person name="Zhang T."/>
        </authorList>
    </citation>
    <scope>NUCLEOTIDE SEQUENCE</scope>
    <source>
        <strain evidence="11">HKST-UBA09</strain>
    </source>
</reference>
<reference evidence="11" key="2">
    <citation type="journal article" date="2021" name="Microbiome">
        <title>Successional dynamics and alternative stable states in a saline activated sludge microbial community over 9 years.</title>
        <authorList>
            <person name="Wang Y."/>
            <person name="Ye J."/>
            <person name="Ju F."/>
            <person name="Liu L."/>
            <person name="Boyd J.A."/>
            <person name="Deng Y."/>
            <person name="Parks D.H."/>
            <person name="Jiang X."/>
            <person name="Yin X."/>
            <person name="Woodcroft B.J."/>
            <person name="Tyson G.W."/>
            <person name="Hugenholtz P."/>
            <person name="Polz M.F."/>
            <person name="Zhang T."/>
        </authorList>
    </citation>
    <scope>NUCLEOTIDE SEQUENCE</scope>
    <source>
        <strain evidence="11">HKST-UBA09</strain>
    </source>
</reference>
<dbReference type="InterPro" id="IPR020825">
    <property type="entry name" value="Phe-tRNA_synthase-like_B3/B4"/>
</dbReference>
<evidence type="ECO:0000256" key="4">
    <source>
        <dbReference type="ARBA" id="ARBA00022723"/>
    </source>
</evidence>
<dbReference type="InterPro" id="IPR045864">
    <property type="entry name" value="aa-tRNA-synth_II/BPL/LPL"/>
</dbReference>
<dbReference type="Gene3D" id="3.50.40.10">
    <property type="entry name" value="Phenylalanyl-trna Synthetase, Chain B, domain 3"/>
    <property type="match status" value="1"/>
</dbReference>
<feature type="domain" description="B5" evidence="10">
    <location>
        <begin position="291"/>
        <end position="367"/>
    </location>
</feature>
<gene>
    <name evidence="11" type="ORF">KC669_00945</name>
</gene>
<dbReference type="Pfam" id="PF17759">
    <property type="entry name" value="tRNA_synthFbeta"/>
    <property type="match status" value="1"/>
</dbReference>
<dbReference type="Proteomes" id="UP000714915">
    <property type="component" value="Unassembled WGS sequence"/>
</dbReference>
<accession>A0A955RLR4</accession>
<dbReference type="GO" id="GO:0005524">
    <property type="term" value="F:ATP binding"/>
    <property type="evidence" value="ECO:0007669"/>
    <property type="project" value="UniProtKB-KW"/>
</dbReference>
<evidence type="ECO:0000256" key="3">
    <source>
        <dbReference type="ARBA" id="ARBA00022598"/>
    </source>
</evidence>
<keyword evidence="6" id="KW-0067">ATP-binding</keyword>
<dbReference type="SUPFAM" id="SSF56037">
    <property type="entry name" value="PheT/TilS domain"/>
    <property type="match status" value="1"/>
</dbReference>
<dbReference type="GO" id="GO:0000287">
    <property type="term" value="F:magnesium ion binding"/>
    <property type="evidence" value="ECO:0007669"/>
    <property type="project" value="InterPro"/>
</dbReference>
<dbReference type="GO" id="GO:0004826">
    <property type="term" value="F:phenylalanine-tRNA ligase activity"/>
    <property type="evidence" value="ECO:0007669"/>
    <property type="project" value="UniProtKB-EC"/>
</dbReference>
<dbReference type="SUPFAM" id="SSF55681">
    <property type="entry name" value="Class II aaRS and biotin synthetases"/>
    <property type="match status" value="1"/>
</dbReference>
<dbReference type="InterPro" id="IPR041616">
    <property type="entry name" value="PheRS_beta_core"/>
</dbReference>
<dbReference type="Gene3D" id="3.30.56.10">
    <property type="match status" value="2"/>
</dbReference>
<dbReference type="GO" id="GO:0009328">
    <property type="term" value="C:phenylalanine-tRNA ligase complex"/>
    <property type="evidence" value="ECO:0007669"/>
    <property type="project" value="TreeGrafter"/>
</dbReference>
<dbReference type="Pfam" id="PF03484">
    <property type="entry name" value="B5"/>
    <property type="match status" value="1"/>
</dbReference>
<proteinExistence type="predicted"/>
<organism evidence="11 12">
    <name type="scientific">Candidatus Dojkabacteria bacterium</name>
    <dbReference type="NCBI Taxonomy" id="2099670"/>
    <lineage>
        <taxon>Bacteria</taxon>
        <taxon>Candidatus Dojkabacteria</taxon>
    </lineage>
</organism>
<dbReference type="InterPro" id="IPR045060">
    <property type="entry name" value="Phe-tRNA-ligase_IIc_bsu"/>
</dbReference>
<dbReference type="PANTHER" id="PTHR10947:SF0">
    <property type="entry name" value="PHENYLALANINE--TRNA LIGASE BETA SUBUNIT"/>
    <property type="match status" value="1"/>
</dbReference>
<evidence type="ECO:0000256" key="5">
    <source>
        <dbReference type="ARBA" id="ARBA00022741"/>
    </source>
</evidence>
<evidence type="ECO:0000256" key="9">
    <source>
        <dbReference type="ARBA" id="ARBA00023146"/>
    </source>
</evidence>
<keyword evidence="3 11" id="KW-0436">Ligase</keyword>
<keyword evidence="4" id="KW-0479">Metal-binding</keyword>
<evidence type="ECO:0000256" key="2">
    <source>
        <dbReference type="ARBA" id="ARBA00012814"/>
    </source>
</evidence>
<evidence type="ECO:0000259" key="10">
    <source>
        <dbReference type="PROSITE" id="PS51483"/>
    </source>
</evidence>
<dbReference type="EMBL" id="JAGQLF010000007">
    <property type="protein sequence ID" value="MCA9386578.1"/>
    <property type="molecule type" value="Genomic_DNA"/>
</dbReference>
<dbReference type="GO" id="GO:0006432">
    <property type="term" value="P:phenylalanyl-tRNA aminoacylation"/>
    <property type="evidence" value="ECO:0007669"/>
    <property type="project" value="InterPro"/>
</dbReference>
<dbReference type="InterPro" id="IPR005147">
    <property type="entry name" value="tRNA_synthase_B5-dom"/>
</dbReference>
<comment type="caution">
    <text evidence="11">The sequence shown here is derived from an EMBL/GenBank/DDBJ whole genome shotgun (WGS) entry which is preliminary data.</text>
</comment>
<evidence type="ECO:0000313" key="11">
    <source>
        <dbReference type="EMBL" id="MCA9386578.1"/>
    </source>
</evidence>
<dbReference type="Gene3D" id="3.30.930.10">
    <property type="entry name" value="Bira Bifunctional Protein, Domain 2"/>
    <property type="match status" value="1"/>
</dbReference>
<dbReference type="SMART" id="SM00874">
    <property type="entry name" value="B5"/>
    <property type="match status" value="1"/>
</dbReference>
<dbReference type="EC" id="6.1.1.20" evidence="2"/>
<dbReference type="PROSITE" id="PS51483">
    <property type="entry name" value="B5"/>
    <property type="match status" value="1"/>
</dbReference>
<dbReference type="SUPFAM" id="SSF46955">
    <property type="entry name" value="Putative DNA-binding domain"/>
    <property type="match status" value="2"/>
</dbReference>
<dbReference type="SMART" id="SM00873">
    <property type="entry name" value="B3_4"/>
    <property type="match status" value="1"/>
</dbReference>
<keyword evidence="8" id="KW-0648">Protein biosynthesis</keyword>
<dbReference type="AlphaFoldDB" id="A0A955RLR4"/>
<evidence type="ECO:0000256" key="7">
    <source>
        <dbReference type="ARBA" id="ARBA00022842"/>
    </source>
</evidence>
<keyword evidence="7" id="KW-0460">Magnesium</keyword>
<comment type="cofactor">
    <cofactor evidence="1">
        <name>Mg(2+)</name>
        <dbReference type="ChEBI" id="CHEBI:18420"/>
    </cofactor>
</comment>
<evidence type="ECO:0000256" key="1">
    <source>
        <dbReference type="ARBA" id="ARBA00001946"/>
    </source>
</evidence>
<dbReference type="InterPro" id="IPR005146">
    <property type="entry name" value="B3/B4_tRNA-bd"/>
</dbReference>